<evidence type="ECO:0000256" key="6">
    <source>
        <dbReference type="ARBA" id="ARBA00022989"/>
    </source>
</evidence>
<dbReference type="PANTHER" id="PTHR33908:SF3">
    <property type="entry name" value="UNDECAPRENYL PHOSPHATE-ALPHA-4-AMINO-4-DEOXY-L-ARABINOSE ARABINOSYL TRANSFERASE"/>
    <property type="match status" value="1"/>
</dbReference>
<evidence type="ECO:0000256" key="2">
    <source>
        <dbReference type="ARBA" id="ARBA00022475"/>
    </source>
</evidence>
<gene>
    <name evidence="11" type="ORF">IPV69_11940</name>
</gene>
<dbReference type="GO" id="GO:0016763">
    <property type="term" value="F:pentosyltransferase activity"/>
    <property type="evidence" value="ECO:0007669"/>
    <property type="project" value="TreeGrafter"/>
</dbReference>
<reference evidence="11 12" key="1">
    <citation type="submission" date="2020-10" db="EMBL/GenBank/DDBJ databases">
        <title>Wide distribution of Phycisphaera-like planctomycetes from WD2101 soil group in peatlands and genome analysis of the first cultivated representative.</title>
        <authorList>
            <person name="Dedysh S.N."/>
            <person name="Beletsky A.V."/>
            <person name="Ivanova A."/>
            <person name="Kulichevskaya I.S."/>
            <person name="Suzina N.E."/>
            <person name="Philippov D.A."/>
            <person name="Rakitin A.L."/>
            <person name="Mardanov A.V."/>
            <person name="Ravin N.V."/>
        </authorList>
    </citation>
    <scope>NUCLEOTIDE SEQUENCE [LARGE SCALE GENOMIC DNA]</scope>
    <source>
        <strain evidence="11 12">M1803</strain>
    </source>
</reference>
<feature type="transmembrane region" description="Helical" evidence="9">
    <location>
        <begin position="124"/>
        <end position="146"/>
    </location>
</feature>
<dbReference type="Proteomes" id="UP000593765">
    <property type="component" value="Chromosome"/>
</dbReference>
<dbReference type="PANTHER" id="PTHR33908">
    <property type="entry name" value="MANNOSYLTRANSFERASE YKCB-RELATED"/>
    <property type="match status" value="1"/>
</dbReference>
<keyword evidence="2" id="KW-1003">Cell membrane</keyword>
<feature type="transmembrane region" description="Helical" evidence="9">
    <location>
        <begin position="494"/>
        <end position="514"/>
    </location>
</feature>
<dbReference type="InterPro" id="IPR038731">
    <property type="entry name" value="RgtA/B/C-like"/>
</dbReference>
<evidence type="ECO:0000313" key="12">
    <source>
        <dbReference type="Proteomes" id="UP000593765"/>
    </source>
</evidence>
<accession>A0A7M2X2V6</accession>
<feature type="transmembrane region" description="Helical" evidence="9">
    <location>
        <begin position="306"/>
        <end position="327"/>
    </location>
</feature>
<keyword evidence="12" id="KW-1185">Reference proteome</keyword>
<comment type="subcellular location">
    <subcellularLocation>
        <location evidence="1">Cell membrane</location>
        <topology evidence="1">Multi-pass membrane protein</topology>
    </subcellularLocation>
</comment>
<evidence type="ECO:0000259" key="10">
    <source>
        <dbReference type="Pfam" id="PF13231"/>
    </source>
</evidence>
<protein>
    <submittedName>
        <fullName evidence="11">Glycosyltransferase family 39 protein</fullName>
    </submittedName>
</protein>
<evidence type="ECO:0000313" key="11">
    <source>
        <dbReference type="EMBL" id="QOV92015.1"/>
    </source>
</evidence>
<organism evidence="11 12">
    <name type="scientific">Humisphaera borealis</name>
    <dbReference type="NCBI Taxonomy" id="2807512"/>
    <lineage>
        <taxon>Bacteria</taxon>
        <taxon>Pseudomonadati</taxon>
        <taxon>Planctomycetota</taxon>
        <taxon>Phycisphaerae</taxon>
        <taxon>Tepidisphaerales</taxon>
        <taxon>Tepidisphaeraceae</taxon>
        <taxon>Humisphaera</taxon>
    </lineage>
</organism>
<keyword evidence="3" id="KW-0328">Glycosyltransferase</keyword>
<feature type="transmembrane region" description="Helical" evidence="9">
    <location>
        <begin position="405"/>
        <end position="425"/>
    </location>
</feature>
<feature type="transmembrane region" description="Helical" evidence="9">
    <location>
        <begin position="210"/>
        <end position="243"/>
    </location>
</feature>
<dbReference type="KEGG" id="hbs:IPV69_11940"/>
<feature type="transmembrane region" description="Helical" evidence="9">
    <location>
        <begin position="462"/>
        <end position="482"/>
    </location>
</feature>
<evidence type="ECO:0000256" key="4">
    <source>
        <dbReference type="ARBA" id="ARBA00022679"/>
    </source>
</evidence>
<feature type="domain" description="Glycosyltransferase RgtA/B/C/D-like" evidence="10">
    <location>
        <begin position="103"/>
        <end position="268"/>
    </location>
</feature>
<sequence>MPPSLGFRTFADPPDDDPSRPGRDVAPGGLPRQLDPSAEPARLSRLSTLLVVAFAALLMLPALDGSFRVLTLHEVFAAQTAREMFQTGDWIIPHFAGVPRLNKPAGMYWLIAGFMSVFQSKAEWVVRLPSAIAGILTAVMVARLAARWLGEFTGLVAGLMQASFLYVAMQARLAEADMPQCAAVTLAMTAFATAIVNRPGTAGEPSRRRWLWLAFLFGLGTGLAVLFKGVGITFIVAGCLLWIVLSRRWRALGFMFHPVSLVPMILVAGAWPLAAWMRDPKILDVWYFETFRRAGGAIPDNDPWHIYLWSVPLLLLPWLPFAIRGLVHWVKSDRAARKILQAARTPVSERTREDPDPFRSGAEHPLSRPTLIARAGLSNRVTFLLAWFAGGMAILLVSLARHKHYAIPMLPPITLLAALGFTNWLQTSRRPSQKAARRMAGVAVATGAIAVAAILWKMPKAALQTAAIAGLIAIAVAAATLFHAARQLRRTTIACVAGAAVGVLGAQAFVIPAFDDYKAQTAVAREADRLTPPGEPVYLIALGQSQAAYYIDHPLKRIDARDPDKIAAALTAFQTDQRERYVLCPRSLTSKLTTWGQPQILAEVDHLRKTETDGIVFVRLIRDRLP</sequence>
<keyword evidence="4" id="KW-0808">Transferase</keyword>
<keyword evidence="6 9" id="KW-1133">Transmembrane helix</keyword>
<feature type="transmembrane region" description="Helical" evidence="9">
    <location>
        <begin position="43"/>
        <end position="63"/>
    </location>
</feature>
<feature type="transmembrane region" description="Helical" evidence="9">
    <location>
        <begin position="255"/>
        <end position="277"/>
    </location>
</feature>
<feature type="region of interest" description="Disordered" evidence="8">
    <location>
        <begin position="1"/>
        <end position="37"/>
    </location>
</feature>
<dbReference type="GO" id="GO:0005886">
    <property type="term" value="C:plasma membrane"/>
    <property type="evidence" value="ECO:0007669"/>
    <property type="project" value="UniProtKB-SubCell"/>
</dbReference>
<dbReference type="RefSeq" id="WP_206295340.1">
    <property type="nucleotide sequence ID" value="NZ_CP063458.1"/>
</dbReference>
<evidence type="ECO:0000256" key="1">
    <source>
        <dbReference type="ARBA" id="ARBA00004651"/>
    </source>
</evidence>
<name>A0A7M2X2V6_9BACT</name>
<feature type="transmembrane region" description="Helical" evidence="9">
    <location>
        <begin position="381"/>
        <end position="399"/>
    </location>
</feature>
<dbReference type="InterPro" id="IPR050297">
    <property type="entry name" value="LipidA_mod_glycosyltrf_83"/>
</dbReference>
<keyword evidence="5 9" id="KW-0812">Transmembrane</keyword>
<evidence type="ECO:0000256" key="5">
    <source>
        <dbReference type="ARBA" id="ARBA00022692"/>
    </source>
</evidence>
<dbReference type="AlphaFoldDB" id="A0A7M2X2V6"/>
<evidence type="ECO:0000256" key="8">
    <source>
        <dbReference type="SAM" id="MobiDB-lite"/>
    </source>
</evidence>
<keyword evidence="7 9" id="KW-0472">Membrane</keyword>
<evidence type="ECO:0000256" key="9">
    <source>
        <dbReference type="SAM" id="Phobius"/>
    </source>
</evidence>
<dbReference type="Pfam" id="PF13231">
    <property type="entry name" value="PMT_2"/>
    <property type="match status" value="1"/>
</dbReference>
<dbReference type="EMBL" id="CP063458">
    <property type="protein sequence ID" value="QOV92015.1"/>
    <property type="molecule type" value="Genomic_DNA"/>
</dbReference>
<proteinExistence type="predicted"/>
<feature type="transmembrane region" description="Helical" evidence="9">
    <location>
        <begin position="437"/>
        <end position="456"/>
    </location>
</feature>
<evidence type="ECO:0000256" key="7">
    <source>
        <dbReference type="ARBA" id="ARBA00023136"/>
    </source>
</evidence>
<evidence type="ECO:0000256" key="3">
    <source>
        <dbReference type="ARBA" id="ARBA00022676"/>
    </source>
</evidence>
<dbReference type="GO" id="GO:0009103">
    <property type="term" value="P:lipopolysaccharide biosynthetic process"/>
    <property type="evidence" value="ECO:0007669"/>
    <property type="project" value="TreeGrafter"/>
</dbReference>
<dbReference type="GO" id="GO:0010041">
    <property type="term" value="P:response to iron(III) ion"/>
    <property type="evidence" value="ECO:0007669"/>
    <property type="project" value="TreeGrafter"/>
</dbReference>